<dbReference type="SUPFAM" id="SSF46785">
    <property type="entry name" value="Winged helix' DNA-binding domain"/>
    <property type="match status" value="1"/>
</dbReference>
<dbReference type="InterPro" id="IPR029016">
    <property type="entry name" value="GAF-like_dom_sf"/>
</dbReference>
<gene>
    <name evidence="6" type="ORF">BJEO58_01078</name>
</gene>
<dbReference type="PANTHER" id="PTHR30136:SF35">
    <property type="entry name" value="HTH-TYPE TRANSCRIPTIONAL REGULATOR RV1719"/>
    <property type="match status" value="1"/>
</dbReference>
<dbReference type="EMBL" id="FXZM01000004">
    <property type="protein sequence ID" value="SMY11493.1"/>
    <property type="molecule type" value="Genomic_DNA"/>
</dbReference>
<dbReference type="PANTHER" id="PTHR30136">
    <property type="entry name" value="HELIX-TURN-HELIX TRANSCRIPTIONAL REGULATOR, ICLR FAMILY"/>
    <property type="match status" value="1"/>
</dbReference>
<evidence type="ECO:0000256" key="2">
    <source>
        <dbReference type="ARBA" id="ARBA00023125"/>
    </source>
</evidence>
<keyword evidence="1" id="KW-0805">Transcription regulation</keyword>
<dbReference type="SMART" id="SM00346">
    <property type="entry name" value="HTH_ICLR"/>
    <property type="match status" value="1"/>
</dbReference>
<dbReference type="InterPro" id="IPR036388">
    <property type="entry name" value="WH-like_DNA-bd_sf"/>
</dbReference>
<dbReference type="AlphaFoldDB" id="A0A2H1L527"/>
<dbReference type="InterPro" id="IPR050707">
    <property type="entry name" value="HTH_MetabolicPath_Reg"/>
</dbReference>
<organism evidence="6 7">
    <name type="scientific">Brevibacterium jeotgali</name>
    <dbReference type="NCBI Taxonomy" id="1262550"/>
    <lineage>
        <taxon>Bacteria</taxon>
        <taxon>Bacillati</taxon>
        <taxon>Actinomycetota</taxon>
        <taxon>Actinomycetes</taxon>
        <taxon>Micrococcales</taxon>
        <taxon>Brevibacteriaceae</taxon>
        <taxon>Brevibacterium</taxon>
    </lineage>
</organism>
<evidence type="ECO:0000256" key="1">
    <source>
        <dbReference type="ARBA" id="ARBA00023015"/>
    </source>
</evidence>
<keyword evidence="2" id="KW-0238">DNA-binding</keyword>
<dbReference type="Pfam" id="PF01614">
    <property type="entry name" value="IclR_C"/>
    <property type="match status" value="1"/>
</dbReference>
<evidence type="ECO:0000259" key="5">
    <source>
        <dbReference type="PROSITE" id="PS51078"/>
    </source>
</evidence>
<name>A0A2H1L527_9MICO</name>
<dbReference type="PROSITE" id="PS51078">
    <property type="entry name" value="ICLR_ED"/>
    <property type="match status" value="1"/>
</dbReference>
<dbReference type="GO" id="GO:0003700">
    <property type="term" value="F:DNA-binding transcription factor activity"/>
    <property type="evidence" value="ECO:0007669"/>
    <property type="project" value="TreeGrafter"/>
</dbReference>
<dbReference type="GO" id="GO:0045892">
    <property type="term" value="P:negative regulation of DNA-templated transcription"/>
    <property type="evidence" value="ECO:0007669"/>
    <property type="project" value="TreeGrafter"/>
</dbReference>
<dbReference type="RefSeq" id="WP_246075911.1">
    <property type="nucleotide sequence ID" value="NZ_FXZM01000004.1"/>
</dbReference>
<dbReference type="InterPro" id="IPR036390">
    <property type="entry name" value="WH_DNA-bd_sf"/>
</dbReference>
<evidence type="ECO:0000313" key="7">
    <source>
        <dbReference type="Proteomes" id="UP000234462"/>
    </source>
</evidence>
<dbReference type="SUPFAM" id="SSF55781">
    <property type="entry name" value="GAF domain-like"/>
    <property type="match status" value="1"/>
</dbReference>
<protein>
    <submittedName>
        <fullName evidence="6">Transcriptional regulator, IclR family</fullName>
    </submittedName>
</protein>
<reference evidence="7" key="1">
    <citation type="submission" date="2017-03" db="EMBL/GenBank/DDBJ databases">
        <authorList>
            <person name="Monnet C."/>
        </authorList>
    </citation>
    <scope>NUCLEOTIDE SEQUENCE [LARGE SCALE GENOMIC DNA]</scope>
    <source>
        <strain evidence="7">SJ5-8</strain>
    </source>
</reference>
<evidence type="ECO:0000259" key="4">
    <source>
        <dbReference type="PROSITE" id="PS51077"/>
    </source>
</evidence>
<dbReference type="GO" id="GO:0003677">
    <property type="term" value="F:DNA binding"/>
    <property type="evidence" value="ECO:0007669"/>
    <property type="project" value="UniProtKB-KW"/>
</dbReference>
<dbReference type="Gene3D" id="1.10.10.10">
    <property type="entry name" value="Winged helix-like DNA-binding domain superfamily/Winged helix DNA-binding domain"/>
    <property type="match status" value="1"/>
</dbReference>
<accession>A0A2H1L527</accession>
<evidence type="ECO:0000256" key="3">
    <source>
        <dbReference type="ARBA" id="ARBA00023163"/>
    </source>
</evidence>
<feature type="domain" description="IclR-ED" evidence="5">
    <location>
        <begin position="70"/>
        <end position="253"/>
    </location>
</feature>
<proteinExistence type="predicted"/>
<dbReference type="Gene3D" id="3.30.450.40">
    <property type="match status" value="1"/>
</dbReference>
<dbReference type="InterPro" id="IPR005471">
    <property type="entry name" value="Tscrpt_reg_IclR_N"/>
</dbReference>
<sequence>MHTPPTPDRAKPRPRHRMIDRVAEVLDLVARRPHGANLTELARLLDAPLSSVQGLANGLVATGYLEERDRLYTLGPAPHFLTRLAGTPDSDVVTHADLEEIHQQTGMTTVLGIIVGSDLYYVDHASTSPTYGYLAENYVKRSLLRCSSGWVLLAGMERRDLWARLSTAREQDQPLVERFLQELPAIERDGLVVTPDVSEVEIEGIATAVTVAGRTVAAVACIGDHAEVAAREDVIVDFLRDKRQRWGERRGER</sequence>
<keyword evidence="3" id="KW-0804">Transcription</keyword>
<dbReference type="InterPro" id="IPR014757">
    <property type="entry name" value="Tscrpt_reg_IclR_C"/>
</dbReference>
<dbReference type="Pfam" id="PF09339">
    <property type="entry name" value="HTH_IclR"/>
    <property type="match status" value="1"/>
</dbReference>
<feature type="domain" description="HTH iclR-type" evidence="4">
    <location>
        <begin position="16"/>
        <end position="76"/>
    </location>
</feature>
<dbReference type="PROSITE" id="PS51077">
    <property type="entry name" value="HTH_ICLR"/>
    <property type="match status" value="1"/>
</dbReference>
<dbReference type="Proteomes" id="UP000234462">
    <property type="component" value="Unassembled WGS sequence"/>
</dbReference>
<keyword evidence="7" id="KW-1185">Reference proteome</keyword>
<evidence type="ECO:0000313" key="6">
    <source>
        <dbReference type="EMBL" id="SMY11493.1"/>
    </source>
</evidence>